<dbReference type="OrthoDB" id="292253at2"/>
<evidence type="ECO:0000313" key="3">
    <source>
        <dbReference type="Proteomes" id="UP000318478"/>
    </source>
</evidence>
<dbReference type="RefSeq" id="WP_146587407.1">
    <property type="nucleotide sequence ID" value="NZ_SJPO01000005.1"/>
</dbReference>
<name>A0A5C5YQS8_9BACT</name>
<feature type="region of interest" description="Disordered" evidence="1">
    <location>
        <begin position="56"/>
        <end position="107"/>
    </location>
</feature>
<dbReference type="EMBL" id="SJPO01000005">
    <property type="protein sequence ID" value="TWT77107.1"/>
    <property type="molecule type" value="Genomic_DNA"/>
</dbReference>
<comment type="caution">
    <text evidence="2">The sequence shown here is derived from an EMBL/GenBank/DDBJ whole genome shotgun (WGS) entry which is preliminary data.</text>
</comment>
<sequence length="107" mass="11791">MMMQSGKQPRKAPRFRVNEVWLLLIALGTGAVWAGPSVVQWLRRDDAPQTLATPYYLLDAGPSDPPDDLSDDVQSYAPGPEFRFPRPAAQADPPRENNGGGEDIESR</sequence>
<proteinExistence type="predicted"/>
<organism evidence="2 3">
    <name type="scientific">Posidoniimonas polymericola</name>
    <dbReference type="NCBI Taxonomy" id="2528002"/>
    <lineage>
        <taxon>Bacteria</taxon>
        <taxon>Pseudomonadati</taxon>
        <taxon>Planctomycetota</taxon>
        <taxon>Planctomycetia</taxon>
        <taxon>Pirellulales</taxon>
        <taxon>Lacipirellulaceae</taxon>
        <taxon>Posidoniimonas</taxon>
    </lineage>
</organism>
<reference evidence="2 3" key="1">
    <citation type="submission" date="2019-02" db="EMBL/GenBank/DDBJ databases">
        <title>Deep-cultivation of Planctomycetes and their phenomic and genomic characterization uncovers novel biology.</title>
        <authorList>
            <person name="Wiegand S."/>
            <person name="Jogler M."/>
            <person name="Boedeker C."/>
            <person name="Pinto D."/>
            <person name="Vollmers J."/>
            <person name="Rivas-Marin E."/>
            <person name="Kohn T."/>
            <person name="Peeters S.H."/>
            <person name="Heuer A."/>
            <person name="Rast P."/>
            <person name="Oberbeckmann S."/>
            <person name="Bunk B."/>
            <person name="Jeske O."/>
            <person name="Meyerdierks A."/>
            <person name="Storesund J.E."/>
            <person name="Kallscheuer N."/>
            <person name="Luecker S."/>
            <person name="Lage O.M."/>
            <person name="Pohl T."/>
            <person name="Merkel B.J."/>
            <person name="Hornburger P."/>
            <person name="Mueller R.-W."/>
            <person name="Bruemmer F."/>
            <person name="Labrenz M."/>
            <person name="Spormann A.M."/>
            <person name="Op Den Camp H."/>
            <person name="Overmann J."/>
            <person name="Amann R."/>
            <person name="Jetten M.S.M."/>
            <person name="Mascher T."/>
            <person name="Medema M.H."/>
            <person name="Devos D.P."/>
            <person name="Kaster A.-K."/>
            <person name="Ovreas L."/>
            <person name="Rohde M."/>
            <person name="Galperin M.Y."/>
            <person name="Jogler C."/>
        </authorList>
    </citation>
    <scope>NUCLEOTIDE SEQUENCE [LARGE SCALE GENOMIC DNA]</scope>
    <source>
        <strain evidence="2 3">Pla123a</strain>
    </source>
</reference>
<gene>
    <name evidence="2" type="ORF">Pla123a_25370</name>
</gene>
<accession>A0A5C5YQS8</accession>
<dbReference type="Proteomes" id="UP000318478">
    <property type="component" value="Unassembled WGS sequence"/>
</dbReference>
<protein>
    <submittedName>
        <fullName evidence="2">Uncharacterized protein</fullName>
    </submittedName>
</protein>
<evidence type="ECO:0000256" key="1">
    <source>
        <dbReference type="SAM" id="MobiDB-lite"/>
    </source>
</evidence>
<dbReference type="AlphaFoldDB" id="A0A5C5YQS8"/>
<keyword evidence="3" id="KW-1185">Reference proteome</keyword>
<evidence type="ECO:0000313" key="2">
    <source>
        <dbReference type="EMBL" id="TWT77107.1"/>
    </source>
</evidence>